<feature type="domain" description="HTH tetR-type" evidence="3">
    <location>
        <begin position="8"/>
        <end position="68"/>
    </location>
</feature>
<name>A0A413FJP0_9FIRM</name>
<dbReference type="AlphaFoldDB" id="A0A413FJP0"/>
<dbReference type="OrthoDB" id="9785164at2"/>
<dbReference type="EMBL" id="QSBM01000002">
    <property type="protein sequence ID" value="RGX32045.1"/>
    <property type="molecule type" value="Genomic_DNA"/>
</dbReference>
<dbReference type="InterPro" id="IPR049149">
    <property type="entry name" value="TetR/AcrR_C"/>
</dbReference>
<evidence type="ECO:0000313" key="4">
    <source>
        <dbReference type="EMBL" id="RGX32045.1"/>
    </source>
</evidence>
<organism evidence="4 5">
    <name type="scientific">Enterocloster asparagiformis</name>
    <dbReference type="NCBI Taxonomy" id="333367"/>
    <lineage>
        <taxon>Bacteria</taxon>
        <taxon>Bacillati</taxon>
        <taxon>Bacillota</taxon>
        <taxon>Clostridia</taxon>
        <taxon>Lachnospirales</taxon>
        <taxon>Lachnospiraceae</taxon>
        <taxon>Enterocloster</taxon>
    </lineage>
</organism>
<dbReference type="Pfam" id="PF00440">
    <property type="entry name" value="TetR_N"/>
    <property type="match status" value="1"/>
</dbReference>
<comment type="caution">
    <text evidence="4">The sequence shown here is derived from an EMBL/GenBank/DDBJ whole genome shotgun (WGS) entry which is preliminary data.</text>
</comment>
<accession>A0A413FJP0</accession>
<dbReference type="PRINTS" id="PR00455">
    <property type="entry name" value="HTHTETR"/>
</dbReference>
<dbReference type="InterPro" id="IPR009057">
    <property type="entry name" value="Homeodomain-like_sf"/>
</dbReference>
<dbReference type="Pfam" id="PF21303">
    <property type="entry name" value="TetR_C_39"/>
    <property type="match status" value="1"/>
</dbReference>
<dbReference type="PANTHER" id="PTHR43479:SF11">
    <property type="entry name" value="ACREF_ENVCD OPERON REPRESSOR-RELATED"/>
    <property type="match status" value="1"/>
</dbReference>
<keyword evidence="1 2" id="KW-0238">DNA-binding</keyword>
<proteinExistence type="predicted"/>
<dbReference type="Gene3D" id="1.10.357.10">
    <property type="entry name" value="Tetracycline Repressor, domain 2"/>
    <property type="match status" value="1"/>
</dbReference>
<dbReference type="PROSITE" id="PS50977">
    <property type="entry name" value="HTH_TETR_2"/>
    <property type="match status" value="1"/>
</dbReference>
<dbReference type="PROSITE" id="PS01081">
    <property type="entry name" value="HTH_TETR_1"/>
    <property type="match status" value="1"/>
</dbReference>
<evidence type="ECO:0000259" key="3">
    <source>
        <dbReference type="PROSITE" id="PS50977"/>
    </source>
</evidence>
<dbReference type="InterPro" id="IPR050624">
    <property type="entry name" value="HTH-type_Tx_Regulator"/>
</dbReference>
<evidence type="ECO:0000256" key="1">
    <source>
        <dbReference type="ARBA" id="ARBA00023125"/>
    </source>
</evidence>
<dbReference type="RefSeq" id="WP_007713887.1">
    <property type="nucleotide sequence ID" value="NZ_JAWRJJ010000079.1"/>
</dbReference>
<dbReference type="Proteomes" id="UP000283880">
    <property type="component" value="Unassembled WGS sequence"/>
</dbReference>
<dbReference type="InterPro" id="IPR001647">
    <property type="entry name" value="HTH_TetR"/>
</dbReference>
<sequence>MRDVKESEVRQAEIMDAALSLFIEKGYLNTTTQDIIDRVKISRGLLYYHFKNKEDILYRLIERYSEPMLRKLSSIAYDPELSAPEKIKAFIESTLVLPGDVTKEMTTLQKTVNLGQNRYLIDQFSHNFINKLTEYFSAIIEQGNSENVFHVAYPRETASFLVTGYVFVSNEVKAAHMDADGQNRYIAAFKAVLARTFGMDMNLFED</sequence>
<dbReference type="SUPFAM" id="SSF46689">
    <property type="entry name" value="Homeodomain-like"/>
    <property type="match status" value="1"/>
</dbReference>
<feature type="DNA-binding region" description="H-T-H motif" evidence="2">
    <location>
        <begin position="31"/>
        <end position="50"/>
    </location>
</feature>
<evidence type="ECO:0000256" key="2">
    <source>
        <dbReference type="PROSITE-ProRule" id="PRU00335"/>
    </source>
</evidence>
<dbReference type="GO" id="GO:0003677">
    <property type="term" value="F:DNA binding"/>
    <property type="evidence" value="ECO:0007669"/>
    <property type="project" value="UniProtKB-UniRule"/>
</dbReference>
<gene>
    <name evidence="4" type="ORF">DWV29_04450</name>
</gene>
<evidence type="ECO:0000313" key="5">
    <source>
        <dbReference type="Proteomes" id="UP000283880"/>
    </source>
</evidence>
<dbReference type="InterPro" id="IPR023772">
    <property type="entry name" value="DNA-bd_HTH_TetR-type_CS"/>
</dbReference>
<protein>
    <submittedName>
        <fullName evidence="4">TetR/AcrR family transcriptional regulator</fullName>
    </submittedName>
</protein>
<reference evidence="4 5" key="1">
    <citation type="submission" date="2018-08" db="EMBL/GenBank/DDBJ databases">
        <title>A genome reference for cultivated species of the human gut microbiota.</title>
        <authorList>
            <person name="Zou Y."/>
            <person name="Xue W."/>
            <person name="Luo G."/>
        </authorList>
    </citation>
    <scope>NUCLEOTIDE SEQUENCE [LARGE SCALE GENOMIC DNA]</scope>
    <source>
        <strain evidence="4 5">AF04-15</strain>
    </source>
</reference>
<dbReference type="PANTHER" id="PTHR43479">
    <property type="entry name" value="ACREF/ENVCD OPERON REPRESSOR-RELATED"/>
    <property type="match status" value="1"/>
</dbReference>